<accession>A0A395YWD6</accession>
<dbReference type="EMBL" id="JAQMPX010000003">
    <property type="protein sequence ID" value="MDB9136977.1"/>
    <property type="molecule type" value="Genomic_DNA"/>
</dbReference>
<gene>
    <name evidence="3" type="ORF">GKD59_04225</name>
    <name evidence="2" type="ORF">PN612_00465</name>
</gene>
<dbReference type="Pfam" id="PF14213">
    <property type="entry name" value="DUF4325"/>
    <property type="match status" value="1"/>
</dbReference>
<feature type="domain" description="DUF4325" evidence="1">
    <location>
        <begin position="19"/>
        <end position="78"/>
    </location>
</feature>
<dbReference type="EMBL" id="WKLT01000003">
    <property type="protein sequence ID" value="MRY57132.1"/>
    <property type="molecule type" value="Genomic_DNA"/>
</dbReference>
<evidence type="ECO:0000313" key="2">
    <source>
        <dbReference type="EMBL" id="MDB9136977.1"/>
    </source>
</evidence>
<evidence type="ECO:0000313" key="3">
    <source>
        <dbReference type="EMBL" id="MRY57132.1"/>
    </source>
</evidence>
<sequence>MCTIKLYDVMEGKDFPMAGSSLYDIIRENMNSSDKITIDMEGVSSLPSMFLNVSIGKFIDEFGFETLKKKISFTKITKLQAERLTDYISRYKR</sequence>
<protein>
    <submittedName>
        <fullName evidence="3">DUF4325 domain-containing protein</fullName>
    </submittedName>
    <submittedName>
        <fullName evidence="2">STAS-like domain-containing protein</fullName>
    </submittedName>
</protein>
<dbReference type="InterPro" id="IPR025474">
    <property type="entry name" value="DUF4325"/>
</dbReference>
<organism evidence="3 4">
    <name type="scientific">Parabacteroides distasonis</name>
    <dbReference type="NCBI Taxonomy" id="823"/>
    <lineage>
        <taxon>Bacteria</taxon>
        <taxon>Pseudomonadati</taxon>
        <taxon>Bacteroidota</taxon>
        <taxon>Bacteroidia</taxon>
        <taxon>Bacteroidales</taxon>
        <taxon>Tannerellaceae</taxon>
        <taxon>Parabacteroides</taxon>
    </lineage>
</organism>
<dbReference type="AlphaFoldDB" id="A0A395YWD6"/>
<dbReference type="Proteomes" id="UP001211522">
    <property type="component" value="Unassembled WGS sequence"/>
</dbReference>
<evidence type="ECO:0000313" key="4">
    <source>
        <dbReference type="Proteomes" id="UP000463337"/>
    </source>
</evidence>
<comment type="caution">
    <text evidence="3">The sequence shown here is derived from an EMBL/GenBank/DDBJ whole genome shotgun (WGS) entry which is preliminary data.</text>
</comment>
<reference evidence="3 4" key="1">
    <citation type="journal article" date="2019" name="Nat. Med.">
        <title>A library of human gut bacterial isolates paired with longitudinal multiomics data enables mechanistic microbiome research.</title>
        <authorList>
            <person name="Poyet M."/>
            <person name="Groussin M."/>
            <person name="Gibbons S.M."/>
            <person name="Avila-Pacheco J."/>
            <person name="Jiang X."/>
            <person name="Kearney S.M."/>
            <person name="Perrotta A.R."/>
            <person name="Berdy B."/>
            <person name="Zhao S."/>
            <person name="Lieberman T.D."/>
            <person name="Swanson P.K."/>
            <person name="Smith M."/>
            <person name="Roesemann S."/>
            <person name="Alexander J.E."/>
            <person name="Rich S.A."/>
            <person name="Livny J."/>
            <person name="Vlamakis H."/>
            <person name="Clish C."/>
            <person name="Bullock K."/>
            <person name="Deik A."/>
            <person name="Scott J."/>
            <person name="Pierce K.A."/>
            <person name="Xavier R.J."/>
            <person name="Alm E.J."/>
        </authorList>
    </citation>
    <scope>NUCLEOTIDE SEQUENCE [LARGE SCALE GENOMIC DNA]</scope>
    <source>
        <strain evidence="3 4">BIOML-A41</strain>
    </source>
</reference>
<dbReference type="RefSeq" id="WP_009018499.1">
    <property type="nucleotide sequence ID" value="NZ_CACRUW010000053.1"/>
</dbReference>
<dbReference type="Proteomes" id="UP000463337">
    <property type="component" value="Unassembled WGS sequence"/>
</dbReference>
<proteinExistence type="predicted"/>
<evidence type="ECO:0000259" key="1">
    <source>
        <dbReference type="Pfam" id="PF14213"/>
    </source>
</evidence>
<name>A0A395YWD6_PARDI</name>
<reference evidence="2" key="2">
    <citation type="submission" date="2023-01" db="EMBL/GenBank/DDBJ databases">
        <title>Human gut microbiome strain richness.</title>
        <authorList>
            <person name="Chen-Liaw A."/>
        </authorList>
    </citation>
    <scope>NUCLEOTIDE SEQUENCE</scope>
    <source>
        <strain evidence="2">D35st1_E5_D35t1_190705</strain>
    </source>
</reference>